<keyword evidence="2" id="KW-1185">Reference proteome</keyword>
<evidence type="ECO:0000313" key="2">
    <source>
        <dbReference type="Proteomes" id="UP001186974"/>
    </source>
</evidence>
<protein>
    <submittedName>
        <fullName evidence="1">Uncharacterized protein</fullName>
    </submittedName>
</protein>
<comment type="caution">
    <text evidence="1">The sequence shown here is derived from an EMBL/GenBank/DDBJ whole genome shotgun (WGS) entry which is preliminary data.</text>
</comment>
<accession>A0ACC3CSG6</accession>
<dbReference type="Proteomes" id="UP001186974">
    <property type="component" value="Unassembled WGS sequence"/>
</dbReference>
<proteinExistence type="predicted"/>
<organism evidence="1 2">
    <name type="scientific">Coniosporium uncinatum</name>
    <dbReference type="NCBI Taxonomy" id="93489"/>
    <lineage>
        <taxon>Eukaryota</taxon>
        <taxon>Fungi</taxon>
        <taxon>Dikarya</taxon>
        <taxon>Ascomycota</taxon>
        <taxon>Pezizomycotina</taxon>
        <taxon>Dothideomycetes</taxon>
        <taxon>Dothideomycetes incertae sedis</taxon>
        <taxon>Coniosporium</taxon>
    </lineage>
</organism>
<feature type="non-terminal residue" evidence="1">
    <location>
        <position position="299"/>
    </location>
</feature>
<evidence type="ECO:0000313" key="1">
    <source>
        <dbReference type="EMBL" id="KAK3044082.1"/>
    </source>
</evidence>
<sequence>MFLVFPAGFGVAAWLLLGHFSPFYAIVNGLWCVVFTEWWKHQEYDLGVRWGVRGVSKMDVKRREFKHEFESTDPVTGEKVQVFPATKRLQRQLLQVPFAIICALVLGSLITTCFGIEIFISEIYNGPLKSVLVFLPTGLLTTGLPVLSGILTNFATQLNHFENYESQSSFEQAMTQKIFVLNFITSYLGIMLTAFVYVPFAQHIVPYLDIFSLTVRPFAENEKQMTAPSGGSFQINPDRLRKQVIYFAVTAQLVNLGTEIIVPYLKRQGFAKFKEYQSDRAAKSGGAAPNVAANDPPEE</sequence>
<reference evidence="1" key="1">
    <citation type="submission" date="2024-09" db="EMBL/GenBank/DDBJ databases">
        <title>Black Yeasts Isolated from many extreme environments.</title>
        <authorList>
            <person name="Coleine C."/>
            <person name="Stajich J.E."/>
            <person name="Selbmann L."/>
        </authorList>
    </citation>
    <scope>NUCLEOTIDE SEQUENCE</scope>
    <source>
        <strain evidence="1">CCFEE 5737</strain>
    </source>
</reference>
<gene>
    <name evidence="1" type="ORF">LTS18_002229</name>
</gene>
<name>A0ACC3CSG6_9PEZI</name>
<dbReference type="EMBL" id="JAWDJW010012449">
    <property type="protein sequence ID" value="KAK3044082.1"/>
    <property type="molecule type" value="Genomic_DNA"/>
</dbReference>